<evidence type="ECO:0000313" key="3">
    <source>
        <dbReference type="EMBL" id="KAF8560969.1"/>
    </source>
</evidence>
<dbReference type="PANTHER" id="PTHR31139:SF4">
    <property type="entry name" value="ECTOPIC P GRANULES PROTEIN 5 HOMOLOG"/>
    <property type="match status" value="1"/>
</dbReference>
<feature type="region of interest" description="Disordered" evidence="1">
    <location>
        <begin position="779"/>
        <end position="799"/>
    </location>
</feature>
<dbReference type="PANTHER" id="PTHR31139">
    <property type="entry name" value="ECTOPIC P GRANULES PROTEIN 5 HOMOLOG"/>
    <property type="match status" value="1"/>
</dbReference>
<accession>A0A8T0CZ87</accession>
<dbReference type="InterPro" id="IPR051436">
    <property type="entry name" value="Autophagy-related_EPG5"/>
</dbReference>
<feature type="domain" description="Epg5-like central TPR repeats" evidence="2">
    <location>
        <begin position="1728"/>
        <end position="1870"/>
    </location>
</feature>
<evidence type="ECO:0000256" key="1">
    <source>
        <dbReference type="SAM" id="MobiDB-lite"/>
    </source>
</evidence>
<evidence type="ECO:0000259" key="2">
    <source>
        <dbReference type="Pfam" id="PF26103"/>
    </source>
</evidence>
<name>A0A8T0CZ87_9TREM</name>
<keyword evidence="4" id="KW-1185">Reference proteome</keyword>
<sequence>MNYEFDEAELNTSAIQELSETEDVRRWIVFEELPLVAFDLARTRNQIYEYLLDALTLCPLYRGIPRSEPAQLVGPNVSPEHLNQLRNFRSICVILFAALRQQHASEVQGHHLDPAYSKQLCDWLLLTAGTMVRFCRFEDHSFILMQLLRLPSRLLRVFLGLLNPPDPTVAWNRSTTVLEFVKQPEVELLLTLFSVCLRPVRERERFVTVSRSLTQSNSVRSSASTIVEPPWVVVDSAGESDLEDGTPVCSKPDVHTTEVNESPPLSEIALLNEACLFVGPRDLDRILRQLNFERLIQLLAFDNSFNSPSGDSAGEPGLMTVLAFADRIVDLIQACGDIYSNHVSAPSPQAHLGDWRYLAKRLACLISLLVTAVGSRVRKAWSSQASADRYAEFSHILAQYDAFCLRTAHCLLLGCGLPFTHQDAVRLVCWRHLGNLFPFGLAASQSKVRFLNLIIASILPNWNPLPSSALTDFVPERVVGPLRRALLTIGLNNLGLEAIVTALGKLAAVECRPILAATDTACNYQLPSLEADLVRVIVHLIFGVTVFQQPSEDSASRSSLIASLQIVPECGRRQLVSIVSTHPQFSLPLLFDLIVSAGEYLTENPAYVAPKRSMFFGPHQFDERLGTQELLLNLVAEAPLHIFQPQKPHIDRLITWLLEHPPDQFAHLLARTILHRLNWESVTNVETSEPFLPFNSHLDLSLALAQLVERRLLSSSRFTSVTHHPVVNQIFLSTKMTASSALGLLFANLGYQQLQLPSLNEIDTHRLSRDSSRLRLLLNTRPSGRAPRRSHSQGPPSDLTGLSSDALQSMLTWTINLLLRLHLPGCAALVPQTPPPLTMKTDLTRIWQLLLSMNLDRNPVAAFLLISLHTRLFGPTIQLSAGAHLHRLLNTVIQSQQSILILRTLSILFHQLTGCPAVPDDQSELISALVTALQLYQREQLQPPRSQSQFLELLIGSCVDASLYQPYKCARLILVLLRAGMQPGWCTSKDCSILVEACLELSLWTRHSYIPGRVGSKAYLYGWFDQEDFTIIKTLLKESYVEQLSTNPTGWSVQLASAGVAAASWAWSQSTRAIHGLKGRILGTNNDGTTSDPEKAPDVAVLPEPCFAGQYVSVLNTFWSQMPLTLDSNSGPFWLLTVAHAMDWEMQGSPEPLHGTNVDTGPNSQQPNGLWSLLVPVLSKHIDDLATAVHHTRMTSENLAPEPSISVHPLDVSILSLLGQILIEADILPSLPSSACGPDGKVDTAVLQRVRSVFLQLCAVQSVSLIEACPCDHPAFIALLHLVLKGLLGLPGSSYGKATESVLSTHEFPVGILLLRCLPWSIFRLPFWQPKHLLDCSSNSAIDGDHRTLLDVLCDKLKSYLVFLETASDVEMTGHCGSMQVIQGVVHLLGNLETMISRSVFNVNQSSGALKRTLQQETVDALLDIYNWREHTRRLQSYVHLWNQHRLSTVAFEPLTPVEPPCPRDVFSRLRDRQSTEHRYNPPYFSLDELLSVSVAHTLPRSVDRYPHYLDELCNTLAQHTKRLCDQIERIAQLQTKHRVTLVPNLYRVINVSKSEQVECKSLLPTWMTGSKRCLGGACLSCEYKTVKVNEQIDQACRDNCATVQNLFDVLFEDARSTAAALGSKDTQSAKPLSERYDWSIVGLRFECAVKQLIRLSREARWETVQNRSGKSASHELVYDIGVRCFEQMCQNLSGNLLSFPVSKKLMAECIQQLAEEFLTSLSAGYGRVLDLFVALPHLSAVLLPTFIAPTPGPCSKRLKPNEPHPLLSIYERLMDIRSRCGPEVAFKILATVNINLWFENCEDRQTTPPPIALFHALCRCVKQTTAVSDGQTETDKDLHQLCLKHLRILLRFHLSELLSSAWAPLLQDICDIRTLPIWISLAELAETEVKEFGSLTISTEKLIVLLNTTSSTFSKISTLSNGINETLCDEFFHAAPADLIEVVLLRELGVKLGCCVRAKHMTVAHAAPILLKHLTNIFGAMLSKCVVREFHSVSIATNAQGAGVFYSERCLGYLADVLRRANEVCPIEVDPHWSSVLSDSLLFWIIRAPCAGLKLTNLSLVKKSVCTATASPMATGQKSSSPGPGSPVTVFTALCAIRVTSNGIGEDLRYVRELSSLSSSWNPSISTLDGMIMSLMQTRPLSNSLLTEQLVYLAVLMLECVHWTDMAHWISDSFEPKVLYPQWVDLSSADIFPTGIRSTDRLVGCVETLVLLLVLLFQAAHKAHSKTKDLLRQIIESVSNSVHLGSVNDRCYAYILSHLVEPHMPAHCVLMPPTSMEGRLFGLLASAASMVASVEPTHIRSPVPHIENPTTSLYPSLSSLHISVVDSQSPIALHRKRLTYVRKLINLLQCAWLRGQVPAVDLESLLSGPQDSLQSGESVANTTKVEQTVLGRFTQPVGSLLKKFVPLSLGGVNTASDVLTTKCDENHSSRCLTVLTWLRIGNLLSELEAVAGSVASDSILSVNFKQVGELCQELIKLVVQSRSQDAQDADPTSSPYKPVSGQKRPNPFLGAVIHWFLGDLGGTLPPLVLPCSVVMPRSISAALSKPMCFALLTLTASVNDACLVAAVRLLEAVLWSLLSLAPSTVDPGERLTAVRELFQMDPRQSAEELLVWSNGLVHCCLREGSLLPLLALVHSKLIQFSDDPIGQQRILVADLLHWLNTVYLRKVVEGSVVQLNGFVLFLGFVLHATTVTFKTESHDSSATSSHVCCSAHPAWSVTISDTSYQSTICPVAENVNRFLVTLSKLHKTLLKLKISDQQSAAQLSRLLLFVNFIGSLLEAWLGESPSRRTCFTSLKQLSNSVATNAENTSDVECDSRSLAAAMLALTFHAESSQHQRRSVEPHSEFVCKGFVDSKDTEEDINSLPTLSLKEATDIRCALTLAPLIPSSFRWYVFMFEFVDSLVYLVVHDCAALNRYLLRVGLQATWFPQERVNVSVRSDANSGTFTGLHDRLYTPAEAVKDLWEFITFSVGANSASSPCLVCCSNPGKVSDLIWFSRLLRATRHFSSSRLRIPRDCRFVDVMHSSNTPRKVLTPDSDLRTALIHRCRTITNETFTRDQQGCLSPRQFSSVKDFLCKSITKDLSWMEAPLELYILRQIKSNGLVYRSHSLQSDNLPILDNVPDQTLRRLAATGLGRTRLTQLAELFGWHGFAGLLSFRMPTTCELGEIPGAALVTDNLAIVQDLYKFFRHVCRHLDRHVQLHTNCVGDRKARKQKSFLTPSVQHPLEAYSQDKIQAWTSSGCGMLESTGARYLRVLDMRSSIELMQKVQKNYESIETWKSELTNHAFAMGSLVEDWVCLLLSTSRVGVLTACDDGHSSKLFCLDNEEAGASPSGSHCQRTLRFQSDGIFQGYGAVVTWDNLVREFNSFYDDSFILVMVFIFCPTDTSACDA</sequence>
<evidence type="ECO:0000313" key="4">
    <source>
        <dbReference type="Proteomes" id="UP000699462"/>
    </source>
</evidence>
<protein>
    <recommendedName>
        <fullName evidence="2">Epg5-like central TPR repeats domain-containing protein</fullName>
    </recommendedName>
</protein>
<dbReference type="GO" id="GO:0097352">
    <property type="term" value="P:autophagosome maturation"/>
    <property type="evidence" value="ECO:0007669"/>
    <property type="project" value="TreeGrafter"/>
</dbReference>
<dbReference type="InterPro" id="IPR059030">
    <property type="entry name" value="TPR_Epg5_mid"/>
</dbReference>
<gene>
    <name evidence="3" type="ORF">P879_04679</name>
</gene>
<dbReference type="Pfam" id="PF26103">
    <property type="entry name" value="TPR_Epg5"/>
    <property type="match status" value="1"/>
</dbReference>
<dbReference type="OrthoDB" id="75419at2759"/>
<comment type="caution">
    <text evidence="3">The sequence shown here is derived from an EMBL/GenBank/DDBJ whole genome shotgun (WGS) entry which is preliminary data.</text>
</comment>
<proteinExistence type="predicted"/>
<organism evidence="3 4">
    <name type="scientific">Paragonimus westermani</name>
    <dbReference type="NCBI Taxonomy" id="34504"/>
    <lineage>
        <taxon>Eukaryota</taxon>
        <taxon>Metazoa</taxon>
        <taxon>Spiralia</taxon>
        <taxon>Lophotrochozoa</taxon>
        <taxon>Platyhelminthes</taxon>
        <taxon>Trematoda</taxon>
        <taxon>Digenea</taxon>
        <taxon>Plagiorchiida</taxon>
        <taxon>Troglotremata</taxon>
        <taxon>Troglotrematidae</taxon>
        <taxon>Paragonimus</taxon>
    </lineage>
</organism>
<dbReference type="GO" id="GO:0005737">
    <property type="term" value="C:cytoplasm"/>
    <property type="evidence" value="ECO:0007669"/>
    <property type="project" value="TreeGrafter"/>
</dbReference>
<reference evidence="3 4" key="1">
    <citation type="submission" date="2019-07" db="EMBL/GenBank/DDBJ databases">
        <title>Annotation for the trematode Paragonimus westermani.</title>
        <authorList>
            <person name="Choi Y.-J."/>
        </authorList>
    </citation>
    <scope>NUCLEOTIDE SEQUENCE [LARGE SCALE GENOMIC DNA]</scope>
    <source>
        <strain evidence="3">180907_Pwestermani</strain>
    </source>
</reference>
<dbReference type="EMBL" id="JTDF01022092">
    <property type="protein sequence ID" value="KAF8560969.1"/>
    <property type="molecule type" value="Genomic_DNA"/>
</dbReference>
<dbReference type="Proteomes" id="UP000699462">
    <property type="component" value="Unassembled WGS sequence"/>
</dbReference>